<feature type="signal peptide" evidence="8">
    <location>
        <begin position="1"/>
        <end position="23"/>
    </location>
</feature>
<evidence type="ECO:0000256" key="5">
    <source>
        <dbReference type="ARBA" id="ARBA00023002"/>
    </source>
</evidence>
<evidence type="ECO:0000313" key="10">
    <source>
        <dbReference type="EMBL" id="EMF11548.1"/>
    </source>
</evidence>
<dbReference type="Gene3D" id="1.10.489.10">
    <property type="entry name" value="Chloroperoxidase-like"/>
    <property type="match status" value="1"/>
</dbReference>
<dbReference type="Pfam" id="PF01328">
    <property type="entry name" value="Peroxidase_2"/>
    <property type="match status" value="1"/>
</dbReference>
<protein>
    <submittedName>
        <fullName evidence="10">Cloroperoxidase</fullName>
    </submittedName>
</protein>
<dbReference type="OrthoDB" id="407298at2759"/>
<feature type="chain" id="PRO_5004032245" evidence="8">
    <location>
        <begin position="24"/>
        <end position="262"/>
    </location>
</feature>
<dbReference type="GO" id="GO:0046872">
    <property type="term" value="F:metal ion binding"/>
    <property type="evidence" value="ECO:0007669"/>
    <property type="project" value="UniProtKB-KW"/>
</dbReference>
<organism evidence="10 11">
    <name type="scientific">Sphaerulina musiva (strain SO2202)</name>
    <name type="common">Poplar stem canker fungus</name>
    <name type="synonym">Septoria musiva</name>
    <dbReference type="NCBI Taxonomy" id="692275"/>
    <lineage>
        <taxon>Eukaryota</taxon>
        <taxon>Fungi</taxon>
        <taxon>Dikarya</taxon>
        <taxon>Ascomycota</taxon>
        <taxon>Pezizomycotina</taxon>
        <taxon>Dothideomycetes</taxon>
        <taxon>Dothideomycetidae</taxon>
        <taxon>Mycosphaerellales</taxon>
        <taxon>Mycosphaerellaceae</taxon>
        <taxon>Sphaerulina</taxon>
    </lineage>
</organism>
<dbReference type="STRING" id="692275.M3D222"/>
<name>M3D222_SPHMS</name>
<evidence type="ECO:0000256" key="1">
    <source>
        <dbReference type="ARBA" id="ARBA00001970"/>
    </source>
</evidence>
<evidence type="ECO:0000259" key="9">
    <source>
        <dbReference type="PROSITE" id="PS51405"/>
    </source>
</evidence>
<accession>M3D222</accession>
<dbReference type="GeneID" id="27903319"/>
<proteinExistence type="inferred from homology"/>
<evidence type="ECO:0000256" key="2">
    <source>
        <dbReference type="ARBA" id="ARBA00022559"/>
    </source>
</evidence>
<keyword evidence="4" id="KW-0479">Metal-binding</keyword>
<evidence type="ECO:0000256" key="6">
    <source>
        <dbReference type="ARBA" id="ARBA00023004"/>
    </source>
</evidence>
<dbReference type="InterPro" id="IPR036851">
    <property type="entry name" value="Chloroperoxidase-like_sf"/>
</dbReference>
<dbReference type="AlphaFoldDB" id="M3D222"/>
<dbReference type="eggNOG" id="ENOG502SJRK">
    <property type="taxonomic scope" value="Eukaryota"/>
</dbReference>
<comment type="similarity">
    <text evidence="7">Belongs to the chloroperoxidase family.</text>
</comment>
<keyword evidence="3" id="KW-0349">Heme</keyword>
<dbReference type="InterPro" id="IPR000028">
    <property type="entry name" value="Chloroperoxidase"/>
</dbReference>
<dbReference type="EMBL" id="KB456266">
    <property type="protein sequence ID" value="EMF11548.1"/>
    <property type="molecule type" value="Genomic_DNA"/>
</dbReference>
<dbReference type="RefSeq" id="XP_016759669.1">
    <property type="nucleotide sequence ID" value="XM_016906182.1"/>
</dbReference>
<dbReference type="PROSITE" id="PS51405">
    <property type="entry name" value="HEME_HALOPEROXIDASE"/>
    <property type="match status" value="1"/>
</dbReference>
<comment type="cofactor">
    <cofactor evidence="1">
        <name>heme b</name>
        <dbReference type="ChEBI" id="CHEBI:60344"/>
    </cofactor>
</comment>
<dbReference type="PANTHER" id="PTHR33577:SF7">
    <property type="entry name" value="HEME HALOPEROXIDASE FAMILY PROFILE DOMAIN-CONTAINING PROTEIN"/>
    <property type="match status" value="1"/>
</dbReference>
<evidence type="ECO:0000256" key="7">
    <source>
        <dbReference type="ARBA" id="ARBA00025795"/>
    </source>
</evidence>
<evidence type="ECO:0000256" key="4">
    <source>
        <dbReference type="ARBA" id="ARBA00022723"/>
    </source>
</evidence>
<evidence type="ECO:0000256" key="8">
    <source>
        <dbReference type="SAM" id="SignalP"/>
    </source>
</evidence>
<dbReference type="SUPFAM" id="SSF47571">
    <property type="entry name" value="Cloroperoxidase"/>
    <property type="match status" value="2"/>
</dbReference>
<dbReference type="HOGENOM" id="CLU_050230_0_0_1"/>
<reference evidence="10 11" key="1">
    <citation type="journal article" date="2012" name="PLoS Pathog.">
        <title>Diverse lifestyles and strategies of plant pathogenesis encoded in the genomes of eighteen Dothideomycetes fungi.</title>
        <authorList>
            <person name="Ohm R.A."/>
            <person name="Feau N."/>
            <person name="Henrissat B."/>
            <person name="Schoch C.L."/>
            <person name="Horwitz B.A."/>
            <person name="Barry K.W."/>
            <person name="Condon B.J."/>
            <person name="Copeland A.C."/>
            <person name="Dhillon B."/>
            <person name="Glaser F."/>
            <person name="Hesse C.N."/>
            <person name="Kosti I."/>
            <person name="LaButti K."/>
            <person name="Lindquist E.A."/>
            <person name="Lucas S."/>
            <person name="Salamov A.A."/>
            <person name="Bradshaw R.E."/>
            <person name="Ciuffetti L."/>
            <person name="Hamelin R.C."/>
            <person name="Kema G.H.J."/>
            <person name="Lawrence C."/>
            <person name="Scott J.A."/>
            <person name="Spatafora J.W."/>
            <person name="Turgeon B.G."/>
            <person name="de Wit P.J.G.M."/>
            <person name="Zhong S."/>
            <person name="Goodwin S.B."/>
            <person name="Grigoriev I.V."/>
        </authorList>
    </citation>
    <scope>NUCLEOTIDE SEQUENCE [LARGE SCALE GENOMIC DNA]</scope>
    <source>
        <strain evidence="10 11">SO2202</strain>
    </source>
</reference>
<keyword evidence="8" id="KW-0732">Signal</keyword>
<evidence type="ECO:0000313" key="11">
    <source>
        <dbReference type="Proteomes" id="UP000016931"/>
    </source>
</evidence>
<keyword evidence="2 10" id="KW-0575">Peroxidase</keyword>
<sequence length="262" mass="29636">MYTKTFFMHVTFPALALVGSTLALPQATNAVDPYANWQAPGPDDFRGPCPMLNTLANHGFLPRDGGAKNGLTMDDMVKAMTEGLNFDPLIARGAWTAGLVVNPNNTADRWDLQQLRAHNTLEHDASLSRADDYWNGNGWAFDQATFDETKSYWPDPLLNKTTLARVKIARQAKSKFTNPEYFFNMKAETFSLGEVLSLVAWGGDKETFTVRKDFIEYWFENERFPTHLGWTRPAEMFTAQDQNDLEHIIAVESSLRTDFEPL</sequence>
<evidence type="ECO:0000256" key="3">
    <source>
        <dbReference type="ARBA" id="ARBA00022617"/>
    </source>
</evidence>
<feature type="domain" description="Heme haloperoxidase family profile" evidence="9">
    <location>
        <begin position="33"/>
        <end position="244"/>
    </location>
</feature>
<keyword evidence="6" id="KW-0408">Iron</keyword>
<keyword evidence="5" id="KW-0560">Oxidoreductase</keyword>
<dbReference type="PANTHER" id="PTHR33577">
    <property type="entry name" value="STERIGMATOCYSTIN BIOSYNTHESIS PEROXIDASE STCC-RELATED"/>
    <property type="match status" value="1"/>
</dbReference>
<dbReference type="GO" id="GO:0004601">
    <property type="term" value="F:peroxidase activity"/>
    <property type="evidence" value="ECO:0007669"/>
    <property type="project" value="UniProtKB-KW"/>
</dbReference>
<dbReference type="OMA" id="YFFQNER"/>
<gene>
    <name evidence="10" type="ORF">SEPMUDRAFT_150450</name>
</gene>
<keyword evidence="11" id="KW-1185">Reference proteome</keyword>
<dbReference type="Proteomes" id="UP000016931">
    <property type="component" value="Unassembled WGS sequence"/>
</dbReference>